<evidence type="ECO:0000313" key="9">
    <source>
        <dbReference type="Proteomes" id="UP000639772"/>
    </source>
</evidence>
<evidence type="ECO:0000256" key="4">
    <source>
        <dbReference type="ARBA" id="ARBA00023163"/>
    </source>
</evidence>
<dbReference type="InterPro" id="IPR011598">
    <property type="entry name" value="bHLH_dom"/>
</dbReference>
<evidence type="ECO:0000256" key="6">
    <source>
        <dbReference type="SAM" id="MobiDB-lite"/>
    </source>
</evidence>
<dbReference type="EMBL" id="JADCNM010000005">
    <property type="protein sequence ID" value="KAG0484070.1"/>
    <property type="molecule type" value="Genomic_DNA"/>
</dbReference>
<feature type="compositionally biased region" description="Polar residues" evidence="6">
    <location>
        <begin position="112"/>
        <end position="121"/>
    </location>
</feature>
<keyword evidence="4" id="KW-0804">Transcription</keyword>
<reference evidence="8 9" key="1">
    <citation type="journal article" date="2020" name="Nat. Food">
        <title>A phased Vanilla planifolia genome enables genetic improvement of flavour and production.</title>
        <authorList>
            <person name="Hasing T."/>
            <person name="Tang H."/>
            <person name="Brym M."/>
            <person name="Khazi F."/>
            <person name="Huang T."/>
            <person name="Chambers A.H."/>
        </authorList>
    </citation>
    <scope>NUCLEOTIDE SEQUENCE [LARGE SCALE GENOMIC DNA]</scope>
    <source>
        <tissue evidence="8">Leaf</tissue>
    </source>
</reference>
<dbReference type="AlphaFoldDB" id="A0A835R246"/>
<dbReference type="OrthoDB" id="778738at2759"/>
<evidence type="ECO:0000256" key="3">
    <source>
        <dbReference type="ARBA" id="ARBA00023015"/>
    </source>
</evidence>
<dbReference type="InterPro" id="IPR045843">
    <property type="entry name" value="IND-like"/>
</dbReference>
<accession>A0A835R246</accession>
<evidence type="ECO:0000256" key="5">
    <source>
        <dbReference type="ARBA" id="ARBA00023242"/>
    </source>
</evidence>
<keyword evidence="3" id="KW-0805">Transcription regulation</keyword>
<dbReference type="GO" id="GO:0000978">
    <property type="term" value="F:RNA polymerase II cis-regulatory region sequence-specific DNA binding"/>
    <property type="evidence" value="ECO:0007669"/>
    <property type="project" value="TreeGrafter"/>
</dbReference>
<organism evidence="8 9">
    <name type="scientific">Vanilla planifolia</name>
    <name type="common">Vanilla</name>
    <dbReference type="NCBI Taxonomy" id="51239"/>
    <lineage>
        <taxon>Eukaryota</taxon>
        <taxon>Viridiplantae</taxon>
        <taxon>Streptophyta</taxon>
        <taxon>Embryophyta</taxon>
        <taxon>Tracheophyta</taxon>
        <taxon>Spermatophyta</taxon>
        <taxon>Magnoliopsida</taxon>
        <taxon>Liliopsida</taxon>
        <taxon>Asparagales</taxon>
        <taxon>Orchidaceae</taxon>
        <taxon>Vanilloideae</taxon>
        <taxon>Vanilleae</taxon>
        <taxon>Vanilla</taxon>
    </lineage>
</organism>
<sequence length="378" mass="41516">MACWWWPVRMAAAWSSSRTRAELQWSMRTSRRLGERDVGSGEEGKEGGWRWRSEREFFASALWPAAMAAAEDMCVVLSYPFSAVSTSNSDRNRVRVTVLTGTPEPKRPREASNASATQQKVFNGDRECAESRPSQPSNLQPSTSPKEINHSSGVVSYLYGLTAAAWHFLSGRPYDLMESGRRDEEDEDEEGLVKLLLSSPSSSSSTHNFLSSPIYCFAGKSSDFSSISTTTMTIRSKAPKQEEGEEINGGMSCGNGITKRAKKDGADQKAAYRVRKERLGERIATLQQLVSPFGKSDTASVLHEALGYIRFLHDQVQVLSSPYLKRLPSSGPSQEGLGDLQSRGLCLVPLSCTLLVDHANGADLWATSNFDFASPPEP</sequence>
<evidence type="ECO:0000313" key="8">
    <source>
        <dbReference type="EMBL" id="KAG0484070.1"/>
    </source>
</evidence>
<feature type="region of interest" description="Disordered" evidence="6">
    <location>
        <begin position="236"/>
        <end position="260"/>
    </location>
</feature>
<feature type="domain" description="BHLH" evidence="7">
    <location>
        <begin position="263"/>
        <end position="312"/>
    </location>
</feature>
<evidence type="ECO:0000259" key="7">
    <source>
        <dbReference type="PROSITE" id="PS50888"/>
    </source>
</evidence>
<evidence type="ECO:0000256" key="2">
    <source>
        <dbReference type="ARBA" id="ARBA00005510"/>
    </source>
</evidence>
<dbReference type="GO" id="GO:0000981">
    <property type="term" value="F:DNA-binding transcription factor activity, RNA polymerase II-specific"/>
    <property type="evidence" value="ECO:0007669"/>
    <property type="project" value="TreeGrafter"/>
</dbReference>
<dbReference type="InterPro" id="IPR036638">
    <property type="entry name" value="HLH_DNA-bd_sf"/>
</dbReference>
<comment type="similarity">
    <text evidence="2">Belongs to the bHLH protein family.</text>
</comment>
<dbReference type="PROSITE" id="PS50888">
    <property type="entry name" value="BHLH"/>
    <property type="match status" value="1"/>
</dbReference>
<name>A0A835R246_VANPL</name>
<feature type="region of interest" description="Disordered" evidence="6">
    <location>
        <begin position="100"/>
        <end position="147"/>
    </location>
</feature>
<evidence type="ECO:0000256" key="1">
    <source>
        <dbReference type="ARBA" id="ARBA00004123"/>
    </source>
</evidence>
<dbReference type="PANTHER" id="PTHR16223:SF380">
    <property type="entry name" value="HELIX-LOOP-HELIX DNA-BINDING DOMAIN CONTAINING PROTEIN, EXPRESSED"/>
    <property type="match status" value="1"/>
</dbReference>
<dbReference type="GO" id="GO:0005634">
    <property type="term" value="C:nucleus"/>
    <property type="evidence" value="ECO:0007669"/>
    <property type="project" value="UniProtKB-SubCell"/>
</dbReference>
<keyword evidence="5" id="KW-0539">Nucleus</keyword>
<protein>
    <recommendedName>
        <fullName evidence="7">BHLH domain-containing protein</fullName>
    </recommendedName>
</protein>
<feature type="compositionally biased region" description="Polar residues" evidence="6">
    <location>
        <begin position="132"/>
        <end position="147"/>
    </location>
</feature>
<dbReference type="GO" id="GO:0046983">
    <property type="term" value="F:protein dimerization activity"/>
    <property type="evidence" value="ECO:0007669"/>
    <property type="project" value="InterPro"/>
</dbReference>
<proteinExistence type="inferred from homology"/>
<dbReference type="Proteomes" id="UP000639772">
    <property type="component" value="Unassembled WGS sequence"/>
</dbReference>
<dbReference type="CDD" id="cd11393">
    <property type="entry name" value="bHLH_AtbHLH_like"/>
    <property type="match status" value="1"/>
</dbReference>
<dbReference type="InterPro" id="IPR045239">
    <property type="entry name" value="bHLH95_bHLH"/>
</dbReference>
<dbReference type="PANTHER" id="PTHR16223">
    <property type="entry name" value="TRANSCRIPTION FACTOR BHLH83-RELATED"/>
    <property type="match status" value="1"/>
</dbReference>
<dbReference type="Gene3D" id="4.10.280.10">
    <property type="entry name" value="Helix-loop-helix DNA-binding domain"/>
    <property type="match status" value="1"/>
</dbReference>
<comment type="caution">
    <text evidence="8">The sequence shown here is derived from an EMBL/GenBank/DDBJ whole genome shotgun (WGS) entry which is preliminary data.</text>
</comment>
<dbReference type="SUPFAM" id="SSF47459">
    <property type="entry name" value="HLH, helix-loop-helix DNA-binding domain"/>
    <property type="match status" value="1"/>
</dbReference>
<gene>
    <name evidence="8" type="ORF">HPP92_012154</name>
</gene>
<comment type="subcellular location">
    <subcellularLocation>
        <location evidence="1">Nucleus</location>
    </subcellularLocation>
</comment>